<keyword evidence="3" id="KW-1185">Reference proteome</keyword>
<dbReference type="AlphaFoldDB" id="A0A9Q0XMJ4"/>
<accession>A0A9Q0XMJ4</accession>
<feature type="region of interest" description="Disordered" evidence="1">
    <location>
        <begin position="89"/>
        <end position="109"/>
    </location>
</feature>
<evidence type="ECO:0000313" key="2">
    <source>
        <dbReference type="EMBL" id="KAJ7317695.1"/>
    </source>
</evidence>
<dbReference type="InterPro" id="IPR026173">
    <property type="entry name" value="SPAG17"/>
</dbReference>
<sequence length="403" mass="44427">MDLSLGFKVLQCSGMVKYLSLIFVFYPKCICDVTSTPFSSSTNPDFKFHASARALLLAVGSPCACGKRRPGSGRHGDCWTPTLPPCSRPRAMAPKRPKSGGTPAPAGAASKNWEAGLVAARLEEDNWNPSIAFIIGSKVEDELHLKALSLAVQMPQRRLFSVVSWEGLLAQIMEAGDVKAKKIKEKEKETPLYYEVIEAAKSIMDTGEELPVTLIGKLIKYQMLCIKQKDMQRRAMDKKVSEDREKEKEDKGKGKGKGAAAGKKEKPASAKSGGKGGKGKKASDSPNVSASTIKKDTKLKRRGEEDDLDKYIDDEPDDGAQYYFIVYGFPYPQLLPVLSDLGVNVGSVIKISSDNYEPLQTYLEGIALQEEPLLPQEVIDAENKKKKKQPRTWKFSGNTWKQF</sequence>
<evidence type="ECO:0000313" key="3">
    <source>
        <dbReference type="Proteomes" id="UP001142489"/>
    </source>
</evidence>
<dbReference type="OrthoDB" id="10257153at2759"/>
<organism evidence="2 3">
    <name type="scientific">Phrynocephalus forsythii</name>
    <dbReference type="NCBI Taxonomy" id="171643"/>
    <lineage>
        <taxon>Eukaryota</taxon>
        <taxon>Metazoa</taxon>
        <taxon>Chordata</taxon>
        <taxon>Craniata</taxon>
        <taxon>Vertebrata</taxon>
        <taxon>Euteleostomi</taxon>
        <taxon>Lepidosauria</taxon>
        <taxon>Squamata</taxon>
        <taxon>Bifurcata</taxon>
        <taxon>Unidentata</taxon>
        <taxon>Episquamata</taxon>
        <taxon>Toxicofera</taxon>
        <taxon>Iguania</taxon>
        <taxon>Acrodonta</taxon>
        <taxon>Agamidae</taxon>
        <taxon>Agaminae</taxon>
        <taxon>Phrynocephalus</taxon>
    </lineage>
</organism>
<gene>
    <name evidence="2" type="ORF">JRQ81_003857</name>
</gene>
<dbReference type="GO" id="GO:0003351">
    <property type="term" value="P:epithelial cilium movement involved in extracellular fluid movement"/>
    <property type="evidence" value="ECO:0007669"/>
    <property type="project" value="TreeGrafter"/>
</dbReference>
<dbReference type="GO" id="GO:1990716">
    <property type="term" value="C:axonemal central apparatus"/>
    <property type="evidence" value="ECO:0007669"/>
    <property type="project" value="TreeGrafter"/>
</dbReference>
<protein>
    <submittedName>
        <fullName evidence="2">Uncharacterized protein</fullName>
    </submittedName>
</protein>
<comment type="caution">
    <text evidence="2">The sequence shown here is derived from an EMBL/GenBank/DDBJ whole genome shotgun (WGS) entry which is preliminary data.</text>
</comment>
<evidence type="ECO:0000256" key="1">
    <source>
        <dbReference type="SAM" id="MobiDB-lite"/>
    </source>
</evidence>
<proteinExistence type="predicted"/>
<reference evidence="2" key="1">
    <citation type="journal article" date="2023" name="DNA Res.">
        <title>Chromosome-level genome assembly of Phrynocephalus forsythii using third-generation DNA sequencing and Hi-C analysis.</title>
        <authorList>
            <person name="Qi Y."/>
            <person name="Zhao W."/>
            <person name="Zhao Y."/>
            <person name="Niu C."/>
            <person name="Cao S."/>
            <person name="Zhang Y."/>
        </authorList>
    </citation>
    <scope>NUCLEOTIDE SEQUENCE</scope>
    <source>
        <tissue evidence="2">Muscle</tissue>
    </source>
</reference>
<dbReference type="GO" id="GO:1904158">
    <property type="term" value="P:axonemal central apparatus assembly"/>
    <property type="evidence" value="ECO:0007669"/>
    <property type="project" value="TreeGrafter"/>
</dbReference>
<feature type="compositionally biased region" description="Low complexity" evidence="1">
    <location>
        <begin position="99"/>
        <end position="109"/>
    </location>
</feature>
<dbReference type="PANTHER" id="PTHR21963:SF1">
    <property type="entry name" value="SPERM-ASSOCIATED ANTIGEN 17"/>
    <property type="match status" value="1"/>
</dbReference>
<feature type="compositionally biased region" description="Acidic residues" evidence="1">
    <location>
        <begin position="305"/>
        <end position="314"/>
    </location>
</feature>
<feature type="compositionally biased region" description="Basic and acidic residues" evidence="1">
    <location>
        <begin position="234"/>
        <end position="253"/>
    </location>
</feature>
<dbReference type="GO" id="GO:0005576">
    <property type="term" value="C:extracellular region"/>
    <property type="evidence" value="ECO:0007669"/>
    <property type="project" value="GOC"/>
</dbReference>
<dbReference type="PANTHER" id="PTHR21963">
    <property type="entry name" value="PF6"/>
    <property type="match status" value="1"/>
</dbReference>
<dbReference type="EMBL" id="JAPFRF010000011">
    <property type="protein sequence ID" value="KAJ7317695.1"/>
    <property type="molecule type" value="Genomic_DNA"/>
</dbReference>
<dbReference type="Proteomes" id="UP001142489">
    <property type="component" value="Unassembled WGS sequence"/>
</dbReference>
<name>A0A9Q0XMJ4_9SAUR</name>
<feature type="region of interest" description="Disordered" evidence="1">
    <location>
        <begin position="234"/>
        <end position="314"/>
    </location>
</feature>